<protein>
    <recommendedName>
        <fullName evidence="3">Lipoprotein</fullName>
    </recommendedName>
</protein>
<dbReference type="EMBL" id="JAXIVS010000026">
    <property type="protein sequence ID" value="MDY7233012.1"/>
    <property type="molecule type" value="Genomic_DNA"/>
</dbReference>
<evidence type="ECO:0000313" key="2">
    <source>
        <dbReference type="Proteomes" id="UP001291309"/>
    </source>
</evidence>
<evidence type="ECO:0008006" key="3">
    <source>
        <dbReference type="Google" id="ProtNLM"/>
    </source>
</evidence>
<organism evidence="1 2">
    <name type="scientific">Hyalangium rubrum</name>
    <dbReference type="NCBI Taxonomy" id="3103134"/>
    <lineage>
        <taxon>Bacteria</taxon>
        <taxon>Pseudomonadati</taxon>
        <taxon>Myxococcota</taxon>
        <taxon>Myxococcia</taxon>
        <taxon>Myxococcales</taxon>
        <taxon>Cystobacterineae</taxon>
        <taxon>Archangiaceae</taxon>
        <taxon>Hyalangium</taxon>
    </lineage>
</organism>
<proteinExistence type="predicted"/>
<name>A0ABU5HHS1_9BACT</name>
<accession>A0ABU5HHS1</accession>
<evidence type="ECO:0000313" key="1">
    <source>
        <dbReference type="EMBL" id="MDY7233012.1"/>
    </source>
</evidence>
<gene>
    <name evidence="1" type="ORF">SYV04_41885</name>
</gene>
<reference evidence="1 2" key="1">
    <citation type="submission" date="2023-12" db="EMBL/GenBank/DDBJ databases">
        <title>the genome sequence of Hyalangium sp. s54d21.</title>
        <authorList>
            <person name="Zhang X."/>
        </authorList>
    </citation>
    <scope>NUCLEOTIDE SEQUENCE [LARGE SCALE GENOMIC DNA]</scope>
    <source>
        <strain evidence="2">s54d21</strain>
    </source>
</reference>
<keyword evidence="2" id="KW-1185">Reference proteome</keyword>
<dbReference type="RefSeq" id="WP_321551725.1">
    <property type="nucleotide sequence ID" value="NZ_JAXIVS010000026.1"/>
</dbReference>
<comment type="caution">
    <text evidence="1">The sequence shown here is derived from an EMBL/GenBank/DDBJ whole genome shotgun (WGS) entry which is preliminary data.</text>
</comment>
<dbReference type="Proteomes" id="UP001291309">
    <property type="component" value="Unassembled WGS sequence"/>
</dbReference>
<dbReference type="PROSITE" id="PS51257">
    <property type="entry name" value="PROKAR_LIPOPROTEIN"/>
    <property type="match status" value="1"/>
</dbReference>
<sequence>MPRLERCGWTVVLAMVMLTGCSAAQRRENFLRDRAAEHVYAKPLYEIWPPVKAALEARGYSWREVPNRFVLETEWKENGGGTLAHSFTKYLIEGMVLRSGGSLLRVMRADASSQPTAVVYAPSTGNNSTRAINDSLTNAANSNTTGMTQTQHRASRDLELELELLRAIDPEAAAALDAEAQARYPLKK</sequence>